<accession>A0A813KTA5</accession>
<dbReference type="EMBL" id="CAJNNW010031485">
    <property type="protein sequence ID" value="CAE8707717.1"/>
    <property type="molecule type" value="Genomic_DNA"/>
</dbReference>
<evidence type="ECO:0000256" key="1">
    <source>
        <dbReference type="SAM" id="MobiDB-lite"/>
    </source>
</evidence>
<name>A0A813KTA5_POLGL</name>
<dbReference type="AlphaFoldDB" id="A0A813KTA5"/>
<organism evidence="2 3">
    <name type="scientific">Polarella glacialis</name>
    <name type="common">Dinoflagellate</name>
    <dbReference type="NCBI Taxonomy" id="89957"/>
    <lineage>
        <taxon>Eukaryota</taxon>
        <taxon>Sar</taxon>
        <taxon>Alveolata</taxon>
        <taxon>Dinophyceae</taxon>
        <taxon>Suessiales</taxon>
        <taxon>Suessiaceae</taxon>
        <taxon>Polarella</taxon>
    </lineage>
</organism>
<evidence type="ECO:0000313" key="2">
    <source>
        <dbReference type="EMBL" id="CAE8707717.1"/>
    </source>
</evidence>
<sequence length="155" mass="17204">EMLATAAAGERGGQGGRGKEVLLEIFDREKKLGFSMACMPAKVQYDSSLDSYVVRYISATQVTPEIIPREQEHRLRFCPPSARQRLRPFAAAPTAPAPPKQEGSAPEKQGSEGYPYKVLEGLDGLEAGVDVELQWKSAMCPWTCGKHTIERRWRP</sequence>
<dbReference type="Proteomes" id="UP000626109">
    <property type="component" value="Unassembled WGS sequence"/>
</dbReference>
<proteinExistence type="predicted"/>
<gene>
    <name evidence="2" type="ORF">PGLA2088_LOCUS34650</name>
</gene>
<protein>
    <submittedName>
        <fullName evidence="2">Uncharacterized protein</fullName>
    </submittedName>
</protein>
<feature type="region of interest" description="Disordered" evidence="1">
    <location>
        <begin position="87"/>
        <end position="113"/>
    </location>
</feature>
<feature type="non-terminal residue" evidence="2">
    <location>
        <position position="1"/>
    </location>
</feature>
<evidence type="ECO:0000313" key="3">
    <source>
        <dbReference type="Proteomes" id="UP000626109"/>
    </source>
</evidence>
<reference evidence="2" key="1">
    <citation type="submission" date="2021-02" db="EMBL/GenBank/DDBJ databases">
        <authorList>
            <person name="Dougan E. K."/>
            <person name="Rhodes N."/>
            <person name="Thang M."/>
            <person name="Chan C."/>
        </authorList>
    </citation>
    <scope>NUCLEOTIDE SEQUENCE</scope>
</reference>
<feature type="non-terminal residue" evidence="2">
    <location>
        <position position="155"/>
    </location>
</feature>
<comment type="caution">
    <text evidence="2">The sequence shown here is derived from an EMBL/GenBank/DDBJ whole genome shotgun (WGS) entry which is preliminary data.</text>
</comment>